<protein>
    <submittedName>
        <fullName evidence="1">Str. FM013</fullName>
    </submittedName>
</protein>
<dbReference type="EMBL" id="HG793139">
    <property type="protein sequence ID" value="CRL21980.1"/>
    <property type="molecule type" value="Genomic_DNA"/>
</dbReference>
<proteinExistence type="predicted"/>
<gene>
    <name evidence="1" type="ORF">PCAMFM013_S006g000520</name>
</gene>
<dbReference type="Proteomes" id="UP000053732">
    <property type="component" value="Unassembled WGS sequence"/>
</dbReference>
<dbReference type="AlphaFoldDB" id="A0A0G4P6N0"/>
<evidence type="ECO:0000313" key="2">
    <source>
        <dbReference type="Proteomes" id="UP000053732"/>
    </source>
</evidence>
<keyword evidence="2" id="KW-1185">Reference proteome</keyword>
<accession>A0A0G4P6N0</accession>
<evidence type="ECO:0000313" key="1">
    <source>
        <dbReference type="EMBL" id="CRL21980.1"/>
    </source>
</evidence>
<organism evidence="1 2">
    <name type="scientific">Penicillium camemberti (strain FM 013)</name>
    <dbReference type="NCBI Taxonomy" id="1429867"/>
    <lineage>
        <taxon>Eukaryota</taxon>
        <taxon>Fungi</taxon>
        <taxon>Dikarya</taxon>
        <taxon>Ascomycota</taxon>
        <taxon>Pezizomycotina</taxon>
        <taxon>Eurotiomycetes</taxon>
        <taxon>Eurotiomycetidae</taxon>
        <taxon>Eurotiales</taxon>
        <taxon>Aspergillaceae</taxon>
        <taxon>Penicillium</taxon>
    </lineage>
</organism>
<reference evidence="1 2" key="1">
    <citation type="journal article" date="2014" name="Nat. Commun.">
        <title>Multiple recent horizontal transfers of a large genomic region in cheese making fungi.</title>
        <authorList>
            <person name="Cheeseman K."/>
            <person name="Ropars J."/>
            <person name="Renault P."/>
            <person name="Dupont J."/>
            <person name="Gouzy J."/>
            <person name="Branca A."/>
            <person name="Abraham A.L."/>
            <person name="Ceppi M."/>
            <person name="Conseiller E."/>
            <person name="Debuchy R."/>
            <person name="Malagnac F."/>
            <person name="Goarin A."/>
            <person name="Silar P."/>
            <person name="Lacoste S."/>
            <person name="Sallet E."/>
            <person name="Bensimon A."/>
            <person name="Giraud T."/>
            <person name="Brygoo Y."/>
        </authorList>
    </citation>
    <scope>NUCLEOTIDE SEQUENCE [LARGE SCALE GENOMIC DNA]</scope>
    <source>
        <strain evidence="2">FM 013</strain>
    </source>
</reference>
<sequence>MPASLISTQNPSKKKVAKDSWPIYIAQTVFRHPENSLALLFRSLYIGNPSKSIHQFDLITG</sequence>
<name>A0A0G4P6N0_PENC3</name>